<comment type="similarity">
    <text evidence="1">Belongs to the aromatic prenyltransferase family.</text>
</comment>
<dbReference type="InterPro" id="IPR033964">
    <property type="entry name" value="ABBA"/>
</dbReference>
<gene>
    <name evidence="5" type="ORF">BofuT4_P028710.1</name>
</gene>
<protein>
    <recommendedName>
        <fullName evidence="4">Aromatic prenyltransferase</fullName>
    </recommendedName>
</protein>
<evidence type="ECO:0000256" key="1">
    <source>
        <dbReference type="ARBA" id="ARBA00005368"/>
    </source>
</evidence>
<name>G2Y8R9_BOTF4</name>
<dbReference type="OrthoDB" id="3913316at2759"/>
<proteinExistence type="inferred from homology"/>
<dbReference type="Proteomes" id="UP000008177">
    <property type="component" value="Unplaced contigs"/>
</dbReference>
<dbReference type="Pfam" id="PF11468">
    <property type="entry name" value="PTase_Orf2"/>
    <property type="match status" value="1"/>
</dbReference>
<dbReference type="InterPro" id="IPR020965">
    <property type="entry name" value="Prenyltransferase_CloQ"/>
</dbReference>
<dbReference type="EMBL" id="FQ790300">
    <property type="protein sequence ID" value="CCD48995.1"/>
    <property type="molecule type" value="Genomic_DNA"/>
</dbReference>
<dbReference type="eggNOG" id="ENOG502SMTG">
    <property type="taxonomic scope" value="Eukaryota"/>
</dbReference>
<keyword evidence="3" id="KW-0808">Transferase</keyword>
<dbReference type="GO" id="GO:0004659">
    <property type="term" value="F:prenyltransferase activity"/>
    <property type="evidence" value="ECO:0007669"/>
    <property type="project" value="UniProtKB-KW"/>
</dbReference>
<dbReference type="SFLD" id="SFLDG01163">
    <property type="entry name" value="II"/>
    <property type="match status" value="1"/>
</dbReference>
<organism evidence="5 6">
    <name type="scientific">Botryotinia fuckeliana (strain T4)</name>
    <name type="common">Noble rot fungus</name>
    <name type="synonym">Botrytis cinerea</name>
    <dbReference type="NCBI Taxonomy" id="999810"/>
    <lineage>
        <taxon>Eukaryota</taxon>
        <taxon>Fungi</taxon>
        <taxon>Dikarya</taxon>
        <taxon>Ascomycota</taxon>
        <taxon>Pezizomycotina</taxon>
        <taxon>Leotiomycetes</taxon>
        <taxon>Helotiales</taxon>
        <taxon>Sclerotiniaceae</taxon>
        <taxon>Botrytis</taxon>
    </lineage>
</organism>
<dbReference type="HOGENOM" id="CLU_057184_0_0_1"/>
<dbReference type="InterPro" id="IPR036239">
    <property type="entry name" value="PrenylTrfase-like_sf"/>
</dbReference>
<accession>G2Y8R9</accession>
<evidence type="ECO:0000256" key="2">
    <source>
        <dbReference type="ARBA" id="ARBA00022602"/>
    </source>
</evidence>
<dbReference type="AlphaFoldDB" id="G2Y8R9"/>
<evidence type="ECO:0000313" key="5">
    <source>
        <dbReference type="EMBL" id="CCD48995.1"/>
    </source>
</evidence>
<dbReference type="InParanoid" id="G2Y8R9"/>
<reference evidence="6" key="1">
    <citation type="journal article" date="2011" name="PLoS Genet.">
        <title>Genomic analysis of the necrotrophic fungal pathogens Sclerotinia sclerotiorum and Botrytis cinerea.</title>
        <authorList>
            <person name="Amselem J."/>
            <person name="Cuomo C.A."/>
            <person name="van Kan J.A."/>
            <person name="Viaud M."/>
            <person name="Benito E.P."/>
            <person name="Couloux A."/>
            <person name="Coutinho P.M."/>
            <person name="de Vries R.P."/>
            <person name="Dyer P.S."/>
            <person name="Fillinger S."/>
            <person name="Fournier E."/>
            <person name="Gout L."/>
            <person name="Hahn M."/>
            <person name="Kohn L."/>
            <person name="Lapalu N."/>
            <person name="Plummer K.M."/>
            <person name="Pradier J.M."/>
            <person name="Quevillon E."/>
            <person name="Sharon A."/>
            <person name="Simon A."/>
            <person name="ten Have A."/>
            <person name="Tudzynski B."/>
            <person name="Tudzynski P."/>
            <person name="Wincker P."/>
            <person name="Andrew M."/>
            <person name="Anthouard V."/>
            <person name="Beever R.E."/>
            <person name="Beffa R."/>
            <person name="Benoit I."/>
            <person name="Bouzid O."/>
            <person name="Brault B."/>
            <person name="Chen Z."/>
            <person name="Choquer M."/>
            <person name="Collemare J."/>
            <person name="Cotton P."/>
            <person name="Danchin E.G."/>
            <person name="Da Silva C."/>
            <person name="Gautier A."/>
            <person name="Giraud C."/>
            <person name="Giraud T."/>
            <person name="Gonzalez C."/>
            <person name="Grossetete S."/>
            <person name="Guldener U."/>
            <person name="Henrissat B."/>
            <person name="Howlett B.J."/>
            <person name="Kodira C."/>
            <person name="Kretschmer M."/>
            <person name="Lappartient A."/>
            <person name="Leroch M."/>
            <person name="Levis C."/>
            <person name="Mauceli E."/>
            <person name="Neuveglise C."/>
            <person name="Oeser B."/>
            <person name="Pearson M."/>
            <person name="Poulain J."/>
            <person name="Poussereau N."/>
            <person name="Quesneville H."/>
            <person name="Rascle C."/>
            <person name="Schumacher J."/>
            <person name="Segurens B."/>
            <person name="Sexton A."/>
            <person name="Silva E."/>
            <person name="Sirven C."/>
            <person name="Soanes D.M."/>
            <person name="Talbot N.J."/>
            <person name="Templeton M."/>
            <person name="Yandava C."/>
            <person name="Yarden O."/>
            <person name="Zeng Q."/>
            <person name="Rollins J.A."/>
            <person name="Lebrun M.H."/>
            <person name="Dickman M."/>
        </authorList>
    </citation>
    <scope>NUCLEOTIDE SEQUENCE [LARGE SCALE GENOMIC DNA]</scope>
    <source>
        <strain evidence="6">T4</strain>
    </source>
</reference>
<dbReference type="SFLD" id="SFLDS00036">
    <property type="entry name" value="Aromatic_Prenyltransferase"/>
    <property type="match status" value="1"/>
</dbReference>
<evidence type="ECO:0000313" key="6">
    <source>
        <dbReference type="Proteomes" id="UP000008177"/>
    </source>
</evidence>
<evidence type="ECO:0000256" key="3">
    <source>
        <dbReference type="ARBA" id="ARBA00022679"/>
    </source>
</evidence>
<dbReference type="SUPFAM" id="SSF143492">
    <property type="entry name" value="Prenyltransferase-like"/>
    <property type="match status" value="1"/>
</dbReference>
<evidence type="ECO:0000256" key="4">
    <source>
        <dbReference type="ARBA" id="ARBA00033767"/>
    </source>
</evidence>
<keyword evidence="2" id="KW-0637">Prenyltransferase</keyword>
<dbReference type="CDD" id="cd13931">
    <property type="entry name" value="PT-CloQ_NphB"/>
    <property type="match status" value="1"/>
</dbReference>
<sequence>MVVQAVSESLKFDQSRFLNDIQILSAAINAPYSESTTKKVLSVFSDSFHDGVVLWRATDRVGDALNYRFYSRRPIDTVTIASSAGLLSPDVVSNLGRLVTSWSSLYDGLPEESCDFDAEKGLVKAWVYMRGMRPLGDILSAEGVPESLKQHEERFKALELEKVRHVAVDYQKATVNLYFRAQGPISLQQATSFNALAGAGPPSQTQFLEMQEFLNAVGYTFAVTIRVDSGDIERVGYYALKLPDRATKNWPVINAQLEKFAQFASSYDREEMNAVAWSFGGTKSHATGSNCQQRTDHHITWFIIEWTISSSGPLQNTPK</sequence>